<feature type="chain" id="PRO_5032529289" description="DUF1329 domain-containing protein" evidence="2">
    <location>
        <begin position="26"/>
        <end position="269"/>
    </location>
</feature>
<proteinExistence type="predicted"/>
<feature type="signal peptide" evidence="2">
    <location>
        <begin position="1"/>
        <end position="25"/>
    </location>
</feature>
<dbReference type="Proteomes" id="UP000461409">
    <property type="component" value="Unassembled WGS sequence"/>
</dbReference>
<evidence type="ECO:0000313" key="3">
    <source>
        <dbReference type="EMBL" id="MWV26434.1"/>
    </source>
</evidence>
<accession>A0A844X9S9</accession>
<reference evidence="3 4" key="2">
    <citation type="submission" date="2020-02" db="EMBL/GenBank/DDBJ databases">
        <title>Erythrobacter dongmakensis sp. nov., isolated from a tidal mudflat.</title>
        <authorList>
            <person name="Kim I.S."/>
        </authorList>
    </citation>
    <scope>NUCLEOTIDE SEQUENCE [LARGE SCALE GENOMIC DNA]</scope>
    <source>
        <strain evidence="3 4">GH3-10</strain>
    </source>
</reference>
<evidence type="ECO:0000256" key="1">
    <source>
        <dbReference type="SAM" id="MobiDB-lite"/>
    </source>
</evidence>
<gene>
    <name evidence="3" type="ORF">GRF63_00815</name>
</gene>
<name>A0A844X9S9_9SPHN</name>
<evidence type="ECO:0000256" key="2">
    <source>
        <dbReference type="SAM" id="SignalP"/>
    </source>
</evidence>
<protein>
    <recommendedName>
        <fullName evidence="5">DUF1329 domain-containing protein</fullName>
    </recommendedName>
</protein>
<keyword evidence="4" id="KW-1185">Reference proteome</keyword>
<sequence length="269" mass="29994">MQRQTRFAQAAALLALCGAAFPVAAQEADFTPPRAEQYAQVTSWPDFTGVWNPDWSILFGRDGRRPANPVLTPEAQAAYDAFLAQQEREGVDQFLQVNCIPPGMPGIMRQPYPIEFLYSPGRVTVFAETYSQARRIYVDKARDLPADPDPLFNGTSVGFWEGDMLVVDTVGFNPFVTFTAGVTPSDDMRIHEHFWLDADGVLWLETTITDPAVLAKPFVQTLAYSRQPDWEIREYVCNENNRLVDDENGANVDLGLDAEGDPFGPPVQD</sequence>
<dbReference type="EMBL" id="WUBR01000001">
    <property type="protein sequence ID" value="MWV26434.1"/>
    <property type="molecule type" value="Genomic_DNA"/>
</dbReference>
<evidence type="ECO:0008006" key="5">
    <source>
        <dbReference type="Google" id="ProtNLM"/>
    </source>
</evidence>
<feature type="region of interest" description="Disordered" evidence="1">
    <location>
        <begin position="248"/>
        <end position="269"/>
    </location>
</feature>
<dbReference type="AlphaFoldDB" id="A0A844X9S9"/>
<comment type="caution">
    <text evidence="3">The sequence shown here is derived from an EMBL/GenBank/DDBJ whole genome shotgun (WGS) entry which is preliminary data.</text>
</comment>
<keyword evidence="2" id="KW-0732">Signal</keyword>
<organism evidence="3 4">
    <name type="scientific">Aurantiacibacter rhizosphaerae</name>
    <dbReference type="NCBI Taxonomy" id="2691582"/>
    <lineage>
        <taxon>Bacteria</taxon>
        <taxon>Pseudomonadati</taxon>
        <taxon>Pseudomonadota</taxon>
        <taxon>Alphaproteobacteria</taxon>
        <taxon>Sphingomonadales</taxon>
        <taxon>Erythrobacteraceae</taxon>
        <taxon>Aurantiacibacter</taxon>
    </lineage>
</organism>
<evidence type="ECO:0000313" key="4">
    <source>
        <dbReference type="Proteomes" id="UP000461409"/>
    </source>
</evidence>
<reference evidence="3 4" key="1">
    <citation type="submission" date="2019-12" db="EMBL/GenBank/DDBJ databases">
        <authorList>
            <person name="Lee S.D."/>
        </authorList>
    </citation>
    <scope>NUCLEOTIDE SEQUENCE [LARGE SCALE GENOMIC DNA]</scope>
    <source>
        <strain evidence="3 4">GH3-10</strain>
    </source>
</reference>
<dbReference type="RefSeq" id="WP_160484127.1">
    <property type="nucleotide sequence ID" value="NZ_WUBR01000001.1"/>
</dbReference>